<evidence type="ECO:0000313" key="1">
    <source>
        <dbReference type="EMBL" id="BAY87361.1"/>
    </source>
</evidence>
<keyword evidence="2" id="KW-1185">Reference proteome</keyword>
<organism evidence="1 2">
    <name type="scientific">Calothrix parasitica NIES-267</name>
    <dbReference type="NCBI Taxonomy" id="1973488"/>
    <lineage>
        <taxon>Bacteria</taxon>
        <taxon>Bacillati</taxon>
        <taxon>Cyanobacteriota</taxon>
        <taxon>Cyanophyceae</taxon>
        <taxon>Nostocales</taxon>
        <taxon>Calotrichaceae</taxon>
        <taxon>Calothrix</taxon>
    </lineage>
</organism>
<dbReference type="AlphaFoldDB" id="A0A1Z4M1S7"/>
<name>A0A1Z4M1S7_9CYAN</name>
<protein>
    <submittedName>
        <fullName evidence="1">Uncharacterized protein</fullName>
    </submittedName>
</protein>
<reference evidence="1 2" key="1">
    <citation type="submission" date="2017-06" db="EMBL/GenBank/DDBJ databases">
        <title>Genome sequencing of cyanobaciteial culture collection at National Institute for Environmental Studies (NIES).</title>
        <authorList>
            <person name="Hirose Y."/>
            <person name="Shimura Y."/>
            <person name="Fujisawa T."/>
            <person name="Nakamura Y."/>
            <person name="Kawachi M."/>
        </authorList>
    </citation>
    <scope>NUCLEOTIDE SEQUENCE [LARGE SCALE GENOMIC DNA]</scope>
    <source>
        <strain evidence="1 2">NIES-267</strain>
    </source>
</reference>
<dbReference type="EMBL" id="AP018227">
    <property type="protein sequence ID" value="BAY87361.1"/>
    <property type="molecule type" value="Genomic_DNA"/>
</dbReference>
<gene>
    <name evidence="1" type="ORF">NIES267_68830</name>
</gene>
<dbReference type="Proteomes" id="UP000218418">
    <property type="component" value="Chromosome"/>
</dbReference>
<sequence>MKEQEVIRVLGSAISNITKNRNAFAIRELQELKSRFEKIVKQQAEKKVKKKIVEEYIAPEDMPDEPN</sequence>
<proteinExistence type="predicted"/>
<evidence type="ECO:0000313" key="2">
    <source>
        <dbReference type="Proteomes" id="UP000218418"/>
    </source>
</evidence>
<accession>A0A1Z4M1S7</accession>